<dbReference type="Proteomes" id="UP000315400">
    <property type="component" value="Unassembled WGS sequence"/>
</dbReference>
<gene>
    <name evidence="3" type="ORF">FKY71_11785</name>
</gene>
<dbReference type="AlphaFoldDB" id="A0A540VPZ0"/>
<proteinExistence type="predicted"/>
<protein>
    <submittedName>
        <fullName evidence="3">Aldehyde dehydrogenase family protein</fullName>
    </submittedName>
</protein>
<dbReference type="InterPro" id="IPR015590">
    <property type="entry name" value="Aldehyde_DH_dom"/>
</dbReference>
<feature type="domain" description="Aldehyde dehydrogenase" evidence="2">
    <location>
        <begin position="10"/>
        <end position="52"/>
    </location>
</feature>
<reference evidence="3 4" key="1">
    <citation type="submission" date="2019-06" db="EMBL/GenBank/DDBJ databases">
        <title>Metagenome assembled Genome of Spiribacter salinus SL48-SHIP from the microbial mat of Salt Lake 48 (Novosibirsk region, Russia).</title>
        <authorList>
            <person name="Shipova A."/>
            <person name="Rozanov A.S."/>
            <person name="Bryanskaya A.V."/>
            <person name="Peltek S.E."/>
        </authorList>
    </citation>
    <scope>NUCLEOTIDE SEQUENCE [LARGE SCALE GENOMIC DNA]</scope>
    <source>
        <strain evidence="3">SL48-SHIP-2</strain>
    </source>
</reference>
<evidence type="ECO:0000256" key="1">
    <source>
        <dbReference type="ARBA" id="ARBA00023002"/>
    </source>
</evidence>
<dbReference type="GO" id="GO:0016491">
    <property type="term" value="F:oxidoreductase activity"/>
    <property type="evidence" value="ECO:0007669"/>
    <property type="project" value="UniProtKB-KW"/>
</dbReference>
<organism evidence="3 4">
    <name type="scientific">Spiribacter salinus</name>
    <dbReference type="NCBI Taxonomy" id="1335746"/>
    <lineage>
        <taxon>Bacteria</taxon>
        <taxon>Pseudomonadati</taxon>
        <taxon>Pseudomonadota</taxon>
        <taxon>Gammaproteobacteria</taxon>
        <taxon>Chromatiales</taxon>
        <taxon>Ectothiorhodospiraceae</taxon>
        <taxon>Spiribacter</taxon>
    </lineage>
</organism>
<dbReference type="Pfam" id="PF00171">
    <property type="entry name" value="Aldedh"/>
    <property type="match status" value="1"/>
</dbReference>
<name>A0A540VPZ0_9GAMM</name>
<evidence type="ECO:0000259" key="2">
    <source>
        <dbReference type="Pfam" id="PF00171"/>
    </source>
</evidence>
<keyword evidence="1" id="KW-0560">Oxidoreductase</keyword>
<dbReference type="InterPro" id="IPR016162">
    <property type="entry name" value="Ald_DH_N"/>
</dbReference>
<dbReference type="SUPFAM" id="SSF53720">
    <property type="entry name" value="ALDH-like"/>
    <property type="match status" value="1"/>
</dbReference>
<comment type="caution">
    <text evidence="3">The sequence shown here is derived from an EMBL/GenBank/DDBJ whole genome shotgun (WGS) entry which is preliminary data.</text>
</comment>
<evidence type="ECO:0000313" key="3">
    <source>
        <dbReference type="EMBL" id="TQE98830.1"/>
    </source>
</evidence>
<accession>A0A540VPZ0</accession>
<sequence>MSRFYIDGGWVTPSSDSRFPVLNPAMEKKIGDFHLADAQDVNAAVAAATTSARLTKFRTAVSVIPGQLGHG</sequence>
<evidence type="ECO:0000313" key="4">
    <source>
        <dbReference type="Proteomes" id="UP000315400"/>
    </source>
</evidence>
<dbReference type="InterPro" id="IPR016161">
    <property type="entry name" value="Ald_DH/histidinol_DH"/>
</dbReference>
<dbReference type="EMBL" id="VIFK01000129">
    <property type="protein sequence ID" value="TQE98830.1"/>
    <property type="molecule type" value="Genomic_DNA"/>
</dbReference>
<dbReference type="Gene3D" id="3.40.605.10">
    <property type="entry name" value="Aldehyde Dehydrogenase, Chain A, domain 1"/>
    <property type="match status" value="1"/>
</dbReference>